<accession>A0ABQ7API3</accession>
<dbReference type="InterPro" id="IPR027417">
    <property type="entry name" value="P-loop_NTPase"/>
</dbReference>
<dbReference type="InterPro" id="IPR058017">
    <property type="entry name" value="At3g28540-like_C"/>
</dbReference>
<evidence type="ECO:0000313" key="3">
    <source>
        <dbReference type="Proteomes" id="UP000266723"/>
    </source>
</evidence>
<proteinExistence type="predicted"/>
<keyword evidence="3" id="KW-1185">Reference proteome</keyword>
<reference evidence="2 3" key="1">
    <citation type="journal article" date="2020" name="BMC Genomics">
        <title>Intraspecific diversification of the crop wild relative Brassica cretica Lam. using demographic model selection.</title>
        <authorList>
            <person name="Kioukis A."/>
            <person name="Michalopoulou V.A."/>
            <person name="Briers L."/>
            <person name="Pirintsos S."/>
            <person name="Studholme D.J."/>
            <person name="Pavlidis P."/>
            <person name="Sarris P.F."/>
        </authorList>
    </citation>
    <scope>NUCLEOTIDE SEQUENCE [LARGE SCALE GENOMIC DNA]</scope>
    <source>
        <strain evidence="3">cv. PFS-1207/04</strain>
    </source>
</reference>
<name>A0ABQ7API3_BRACR</name>
<dbReference type="Gene3D" id="3.40.50.300">
    <property type="entry name" value="P-loop containing nucleotide triphosphate hydrolases"/>
    <property type="match status" value="1"/>
</dbReference>
<dbReference type="Proteomes" id="UP000266723">
    <property type="component" value="Unassembled WGS sequence"/>
</dbReference>
<protein>
    <recommendedName>
        <fullName evidence="1">AAA+ ATPase At3g28540-like C-terminal domain-containing protein</fullName>
    </recommendedName>
</protein>
<gene>
    <name evidence="2" type="ORF">DY000_02059346</name>
</gene>
<dbReference type="EMBL" id="QGKV02001556">
    <property type="protein sequence ID" value="KAF3515961.1"/>
    <property type="molecule type" value="Genomic_DNA"/>
</dbReference>
<feature type="domain" description="AAA+ ATPase At3g28540-like C-terminal" evidence="1">
    <location>
        <begin position="42"/>
        <end position="115"/>
    </location>
</feature>
<dbReference type="SUPFAM" id="SSF52540">
    <property type="entry name" value="P-loop containing nucleoside triphosphate hydrolases"/>
    <property type="match status" value="1"/>
</dbReference>
<comment type="caution">
    <text evidence="2">The sequence shown here is derived from an EMBL/GenBank/DDBJ whole genome shotgun (WGS) entry which is preliminary data.</text>
</comment>
<evidence type="ECO:0000259" key="1">
    <source>
        <dbReference type="Pfam" id="PF25568"/>
    </source>
</evidence>
<organism evidence="2 3">
    <name type="scientific">Brassica cretica</name>
    <name type="common">Mustard</name>
    <dbReference type="NCBI Taxonomy" id="69181"/>
    <lineage>
        <taxon>Eukaryota</taxon>
        <taxon>Viridiplantae</taxon>
        <taxon>Streptophyta</taxon>
        <taxon>Embryophyta</taxon>
        <taxon>Tracheophyta</taxon>
        <taxon>Spermatophyta</taxon>
        <taxon>Magnoliopsida</taxon>
        <taxon>eudicotyledons</taxon>
        <taxon>Gunneridae</taxon>
        <taxon>Pentapetalae</taxon>
        <taxon>rosids</taxon>
        <taxon>malvids</taxon>
        <taxon>Brassicales</taxon>
        <taxon>Brassicaceae</taxon>
        <taxon>Brassiceae</taxon>
        <taxon>Brassica</taxon>
    </lineage>
</organism>
<dbReference type="Gene3D" id="6.10.280.40">
    <property type="match status" value="1"/>
</dbReference>
<sequence>MKTSSKSIIRDDFVFTTNNVEKLDPALLRSGRMDMHVHMSYCTFASAKILLRNYLGYEEGDISDDVLEELEGVVDKAEITPADVGEALIKNRRDKEGAARELLEDMKRSGEKREEWEVKGSEWEL</sequence>
<dbReference type="PANTHER" id="PTHR23070">
    <property type="entry name" value="BCS1 AAA-TYPE ATPASE"/>
    <property type="match status" value="1"/>
</dbReference>
<dbReference type="InterPro" id="IPR050747">
    <property type="entry name" value="Mitochondrial_chaperone_BCS1"/>
</dbReference>
<evidence type="ECO:0000313" key="2">
    <source>
        <dbReference type="EMBL" id="KAF3515961.1"/>
    </source>
</evidence>
<dbReference type="Pfam" id="PF25568">
    <property type="entry name" value="AAA_lid_At3g28540"/>
    <property type="match status" value="1"/>
</dbReference>